<keyword evidence="3" id="KW-1185">Reference proteome</keyword>
<dbReference type="SUPFAM" id="SSF52540">
    <property type="entry name" value="P-loop containing nucleoside triphosphate hydrolases"/>
    <property type="match status" value="1"/>
</dbReference>
<organism evidence="2 3">
    <name type="scientific">Roseisolibacter agri</name>
    <dbReference type="NCBI Taxonomy" id="2014610"/>
    <lineage>
        <taxon>Bacteria</taxon>
        <taxon>Pseudomonadati</taxon>
        <taxon>Gemmatimonadota</taxon>
        <taxon>Gemmatimonadia</taxon>
        <taxon>Gemmatimonadales</taxon>
        <taxon>Gemmatimonadaceae</taxon>
        <taxon>Roseisolibacter</taxon>
    </lineage>
</organism>
<evidence type="ECO:0000313" key="2">
    <source>
        <dbReference type="EMBL" id="GLC23701.1"/>
    </source>
</evidence>
<dbReference type="InterPro" id="IPR022488">
    <property type="entry name" value="PPK2-related"/>
</dbReference>
<evidence type="ECO:0000313" key="3">
    <source>
        <dbReference type="Proteomes" id="UP001161325"/>
    </source>
</evidence>
<dbReference type="AlphaFoldDB" id="A0AA37Q656"/>
<protein>
    <recommendedName>
        <fullName evidence="1">Polyphosphate kinase-2-related domain-containing protein</fullName>
    </recommendedName>
</protein>
<dbReference type="InterPro" id="IPR027417">
    <property type="entry name" value="P-loop_NTPase"/>
</dbReference>
<dbReference type="PANTHER" id="PTHR34383:SF3">
    <property type="entry name" value="POLYPHOSPHATE:AMP PHOSPHOTRANSFERASE"/>
    <property type="match status" value="1"/>
</dbReference>
<dbReference type="PANTHER" id="PTHR34383">
    <property type="entry name" value="POLYPHOSPHATE:AMP PHOSPHOTRANSFERASE-RELATED"/>
    <property type="match status" value="1"/>
</dbReference>
<dbReference type="InterPro" id="IPR022300">
    <property type="entry name" value="PPK2-rel_1"/>
</dbReference>
<sequence>MHLDPIAHNARVRLPDKLAHPPRGVPEGLELEEATARALDRVGDLQQRLYADGRYGMLVVLQGRDASGKDGTIRKVFGACSPLGLHIAAFGVPSTIERGHDFLWRVHQQVPGLRYLGVFNRSHYEDVLVARVRGLVPKKVWKARYDQINAFEATLTAAGISVLKFFLHVSREEQGRRLLERLDEPEKRWKFDPGDLDDRDRWDDYTEAYEDALSRCSTPDAPWFLVPADDKRVRDYLIARTLQRALKGLDLRYPEPDYDVAECRARLLAGKGAPPEPADVAP</sequence>
<proteinExistence type="predicted"/>
<dbReference type="Gene3D" id="3.40.50.300">
    <property type="entry name" value="P-loop containing nucleotide triphosphate hydrolases"/>
    <property type="match status" value="1"/>
</dbReference>
<accession>A0AA37Q656</accession>
<dbReference type="RefSeq" id="WP_284348144.1">
    <property type="nucleotide sequence ID" value="NZ_BRXS01000001.1"/>
</dbReference>
<dbReference type="NCBIfam" id="TIGR03709">
    <property type="entry name" value="PPK2_rel_1"/>
    <property type="match status" value="1"/>
</dbReference>
<gene>
    <name evidence="2" type="ORF">rosag_02140</name>
</gene>
<name>A0AA37Q656_9BACT</name>
<evidence type="ECO:0000259" key="1">
    <source>
        <dbReference type="Pfam" id="PF03976"/>
    </source>
</evidence>
<dbReference type="Proteomes" id="UP001161325">
    <property type="component" value="Unassembled WGS sequence"/>
</dbReference>
<dbReference type="EMBL" id="BRXS01000001">
    <property type="protein sequence ID" value="GLC23701.1"/>
    <property type="molecule type" value="Genomic_DNA"/>
</dbReference>
<dbReference type="Pfam" id="PF03976">
    <property type="entry name" value="PPK2"/>
    <property type="match status" value="1"/>
</dbReference>
<reference evidence="2" key="1">
    <citation type="submission" date="2022-08" db="EMBL/GenBank/DDBJ databases">
        <title>Draft genome sequencing of Roseisolibacter agri AW1220.</title>
        <authorList>
            <person name="Tobiishi Y."/>
            <person name="Tonouchi A."/>
        </authorList>
    </citation>
    <scope>NUCLEOTIDE SEQUENCE</scope>
    <source>
        <strain evidence="2">AW1220</strain>
    </source>
</reference>
<feature type="domain" description="Polyphosphate kinase-2-related" evidence="1">
    <location>
        <begin position="35"/>
        <end position="248"/>
    </location>
</feature>
<dbReference type="GO" id="GO:0006797">
    <property type="term" value="P:polyphosphate metabolic process"/>
    <property type="evidence" value="ECO:0007669"/>
    <property type="project" value="InterPro"/>
</dbReference>
<comment type="caution">
    <text evidence="2">The sequence shown here is derived from an EMBL/GenBank/DDBJ whole genome shotgun (WGS) entry which is preliminary data.</text>
</comment>
<dbReference type="GO" id="GO:0016776">
    <property type="term" value="F:phosphotransferase activity, phosphate group as acceptor"/>
    <property type="evidence" value="ECO:0007669"/>
    <property type="project" value="InterPro"/>
</dbReference>